<keyword evidence="1" id="KW-1133">Transmembrane helix</keyword>
<gene>
    <name evidence="2" type="ORF">F0L74_27090</name>
</gene>
<feature type="transmembrane region" description="Helical" evidence="1">
    <location>
        <begin position="311"/>
        <end position="332"/>
    </location>
</feature>
<organism evidence="2 3">
    <name type="scientific">Chitinophaga agrisoli</name>
    <dbReference type="NCBI Taxonomy" id="2607653"/>
    <lineage>
        <taxon>Bacteria</taxon>
        <taxon>Pseudomonadati</taxon>
        <taxon>Bacteroidota</taxon>
        <taxon>Chitinophagia</taxon>
        <taxon>Chitinophagales</taxon>
        <taxon>Chitinophagaceae</taxon>
        <taxon>Chitinophaga</taxon>
    </lineage>
</organism>
<feature type="transmembrane region" description="Helical" evidence="1">
    <location>
        <begin position="217"/>
        <end position="235"/>
    </location>
</feature>
<evidence type="ECO:0000313" key="3">
    <source>
        <dbReference type="Proteomes" id="UP000324611"/>
    </source>
</evidence>
<accession>A0A5B2VLS3</accession>
<reference evidence="2 3" key="1">
    <citation type="submission" date="2019-09" db="EMBL/GenBank/DDBJ databases">
        <title>Chitinophaga ginsengihumi sp. nov., isolated from soil of ginseng rhizosphere.</title>
        <authorList>
            <person name="Lee J."/>
        </authorList>
    </citation>
    <scope>NUCLEOTIDE SEQUENCE [LARGE SCALE GENOMIC DNA]</scope>
    <source>
        <strain evidence="2 3">BN140078</strain>
    </source>
</reference>
<keyword evidence="1" id="KW-0812">Transmembrane</keyword>
<reference evidence="2 3" key="2">
    <citation type="submission" date="2019-09" db="EMBL/GenBank/DDBJ databases">
        <authorList>
            <person name="Jin C."/>
        </authorList>
    </citation>
    <scope>NUCLEOTIDE SEQUENCE [LARGE SCALE GENOMIC DNA]</scope>
    <source>
        <strain evidence="2 3">BN140078</strain>
    </source>
</reference>
<dbReference type="RefSeq" id="WP_149841032.1">
    <property type="nucleotide sequence ID" value="NZ_VUOC01000004.1"/>
</dbReference>
<name>A0A5B2VLS3_9BACT</name>
<feature type="transmembrane region" description="Helical" evidence="1">
    <location>
        <begin position="170"/>
        <end position="197"/>
    </location>
</feature>
<dbReference type="Proteomes" id="UP000324611">
    <property type="component" value="Unassembled WGS sequence"/>
</dbReference>
<sequence>MITPQNINWFRKLGNRFLKWLRELFKGDGTTAATKESSQEREIRENREELDRAINVFSGQTSLNVNEDKLSDAINSYQCHEEKTFEKQGYDDGVKGIRDAAISTPARARASFVVEHTNAILEGKIAGLRIASEAEASKIEAIDARMTTESIFNKTILKISREKPGLFGRWALRLYIIAGFSLMIADFPVSMAISHHFIDPPADLADTFRAKLLCPEILMFSLGITFLGLFFKVFFDEFIDKGIIPDNLDTGKDDDTPYARFKMAGRISVKLAILLGLIILLYNIGQIRSFLDTTDGIDPKNIRMTPQMKGFKLWSFVGATILLPLISGVCLSKGFSILSNIRNFSKSNAALQKLQKEKDGLHAKKIRVDTVGNMLGSLQTQWNKESKIDALAQLLTKSYNQGYKRGFKTKYGENIYRTAHAVYVDHLNSNY</sequence>
<keyword evidence="3" id="KW-1185">Reference proteome</keyword>
<evidence type="ECO:0000256" key="1">
    <source>
        <dbReference type="SAM" id="Phobius"/>
    </source>
</evidence>
<proteinExistence type="predicted"/>
<dbReference type="EMBL" id="VUOC01000004">
    <property type="protein sequence ID" value="KAA2239855.1"/>
    <property type="molecule type" value="Genomic_DNA"/>
</dbReference>
<keyword evidence="1" id="KW-0472">Membrane</keyword>
<feature type="transmembrane region" description="Helical" evidence="1">
    <location>
        <begin position="271"/>
        <end position="291"/>
    </location>
</feature>
<comment type="caution">
    <text evidence="2">The sequence shown here is derived from an EMBL/GenBank/DDBJ whole genome shotgun (WGS) entry which is preliminary data.</text>
</comment>
<protein>
    <submittedName>
        <fullName evidence="2">Uncharacterized protein</fullName>
    </submittedName>
</protein>
<evidence type="ECO:0000313" key="2">
    <source>
        <dbReference type="EMBL" id="KAA2239855.1"/>
    </source>
</evidence>
<dbReference type="AlphaFoldDB" id="A0A5B2VLS3"/>